<feature type="domain" description="Fibrinogen C-terminal" evidence="8">
    <location>
        <begin position="90"/>
        <end position="222"/>
    </location>
</feature>
<dbReference type="PANTHER" id="PTHR47221">
    <property type="entry name" value="FIBRINOGEN ALPHA CHAIN"/>
    <property type="match status" value="1"/>
</dbReference>
<proteinExistence type="evidence at transcript level"/>
<dbReference type="Gene3D" id="3.90.215.10">
    <property type="entry name" value="Gamma Fibrinogen, chain A, domain 1"/>
    <property type="match status" value="1"/>
</dbReference>
<evidence type="ECO:0000256" key="7">
    <source>
        <dbReference type="SAM" id="SignalP"/>
    </source>
</evidence>
<keyword evidence="3 7" id="KW-0732">Signal</keyword>
<keyword evidence="2" id="KW-0964">Secreted</keyword>
<evidence type="ECO:0000256" key="6">
    <source>
        <dbReference type="ARBA" id="ARBA00023180"/>
    </source>
</evidence>
<dbReference type="EMBL" id="EU233934">
    <property type="protein sequence ID" value="ABY71753.1"/>
    <property type="molecule type" value="mRNA"/>
</dbReference>
<protein>
    <submittedName>
        <fullName evidence="9">Lectin-like protein</fullName>
    </submittedName>
</protein>
<dbReference type="AlphaFoldDB" id="B1P1K3"/>
<dbReference type="GO" id="GO:0005576">
    <property type="term" value="C:extracellular region"/>
    <property type="evidence" value="ECO:0007669"/>
    <property type="project" value="UniProtKB-SubCell"/>
</dbReference>
<feature type="signal peptide" evidence="7">
    <location>
        <begin position="1"/>
        <end position="26"/>
    </location>
</feature>
<dbReference type="SUPFAM" id="SSF56496">
    <property type="entry name" value="Fibrinogen C-terminal domain-like"/>
    <property type="match status" value="1"/>
</dbReference>
<keyword evidence="5" id="KW-1015">Disulfide bond</keyword>
<dbReference type="Pfam" id="PF00147">
    <property type="entry name" value="Fibrinogen_C"/>
    <property type="match status" value="1"/>
</dbReference>
<dbReference type="NCBIfam" id="NF040941">
    <property type="entry name" value="GGGWT_bact"/>
    <property type="match status" value="1"/>
</dbReference>
<evidence type="ECO:0000256" key="2">
    <source>
        <dbReference type="ARBA" id="ARBA00022525"/>
    </source>
</evidence>
<dbReference type="PROSITE" id="PS51406">
    <property type="entry name" value="FIBRINOGEN_C_2"/>
    <property type="match status" value="1"/>
</dbReference>
<evidence type="ECO:0000256" key="5">
    <source>
        <dbReference type="ARBA" id="ARBA00023157"/>
    </source>
</evidence>
<dbReference type="SMART" id="SM00186">
    <property type="entry name" value="FBG"/>
    <property type="match status" value="1"/>
</dbReference>
<organism evidence="9">
    <name type="scientific">Chilobrachys guangxiensis</name>
    <name type="common">Chinese earth tiger tarantula</name>
    <name type="synonym">Chilobrachys jingzhao</name>
    <dbReference type="NCBI Taxonomy" id="278060"/>
    <lineage>
        <taxon>Eukaryota</taxon>
        <taxon>Metazoa</taxon>
        <taxon>Ecdysozoa</taxon>
        <taxon>Arthropoda</taxon>
        <taxon>Chelicerata</taxon>
        <taxon>Arachnida</taxon>
        <taxon>Araneae</taxon>
        <taxon>Mygalomorphae</taxon>
        <taxon>Avicularoidea</taxon>
        <taxon>Theraphosidae</taxon>
        <taxon>Chilobrachys</taxon>
    </lineage>
</organism>
<feature type="chain" id="PRO_5002769357" evidence="7">
    <location>
        <begin position="27"/>
        <end position="222"/>
    </location>
</feature>
<sequence>MCWLRERMILLCMVTLLLVLLPSRSAENQTHSNSEYVFEDLESRLSIASQNIDTVKNKLPKDLKELCKTFEGCNQTKIRDCNETKHVENNIRYVIPLDCSDIYLNGYRRNGLYDVWPQSRGSTGRLQVYCDMESNGGGWTVIQRRGDYGNKKDYFFREWNAYKRGFGDMLKEFWIGNDNLFSLTSQKLYQLRVNLTDWDGYDAYAIYDEFWVLDEMRITRCT</sequence>
<comment type="subcellular location">
    <subcellularLocation>
        <location evidence="1">Secreted</location>
    </subcellularLocation>
</comment>
<dbReference type="InterPro" id="IPR036056">
    <property type="entry name" value="Fibrinogen-like_C"/>
</dbReference>
<reference evidence="9" key="1">
    <citation type="journal article" date="2008" name="Cell. Mol. Life Sci.">
        <title>Molecular diversity and evolution of cystine knot toxins of the tarantula Chilobrachys jingzhao.</title>
        <authorList>
            <person name="Chen J."/>
            <person name="Deng M."/>
            <person name="He Q."/>
            <person name="Meng E."/>
            <person name="Jiang L."/>
            <person name="Liao Z."/>
            <person name="Rong M."/>
            <person name="Liang S."/>
        </authorList>
    </citation>
    <scope>NUCLEOTIDE SEQUENCE</scope>
    <source>
        <tissue evidence="9">Venom gland</tissue>
    </source>
</reference>
<evidence type="ECO:0000256" key="3">
    <source>
        <dbReference type="ARBA" id="ARBA00022729"/>
    </source>
</evidence>
<name>B1P1K3_CHIGU</name>
<dbReference type="PANTHER" id="PTHR47221:SF6">
    <property type="entry name" value="FIBRINOGEN ALPHA CHAIN"/>
    <property type="match status" value="1"/>
</dbReference>
<accession>B1P1K3</accession>
<keyword evidence="6" id="KW-0325">Glycoprotein</keyword>
<evidence type="ECO:0000256" key="4">
    <source>
        <dbReference type="ARBA" id="ARBA00023054"/>
    </source>
</evidence>
<evidence type="ECO:0000313" key="9">
    <source>
        <dbReference type="EMBL" id="ABY71753.1"/>
    </source>
</evidence>
<dbReference type="InterPro" id="IPR037579">
    <property type="entry name" value="FIB_ANG-like"/>
</dbReference>
<gene>
    <name evidence="9" type="primary">JZTX-84</name>
</gene>
<keyword evidence="4" id="KW-0175">Coiled coil</keyword>
<evidence type="ECO:0000256" key="1">
    <source>
        <dbReference type="ARBA" id="ARBA00004613"/>
    </source>
</evidence>
<dbReference type="InterPro" id="IPR014716">
    <property type="entry name" value="Fibrinogen_a/b/g_C_1"/>
</dbReference>
<evidence type="ECO:0000259" key="8">
    <source>
        <dbReference type="PROSITE" id="PS51406"/>
    </source>
</evidence>
<dbReference type="InterPro" id="IPR002181">
    <property type="entry name" value="Fibrinogen_a/b/g_C_dom"/>
</dbReference>